<evidence type="ECO:0000313" key="3">
    <source>
        <dbReference type="EMBL" id="MWB77786.1"/>
    </source>
</evidence>
<name>A0A844W121_9RHOB</name>
<keyword evidence="1" id="KW-0732">Signal</keyword>
<accession>A0A844W121</accession>
<feature type="domain" description="Transferrin-binding protein B C-lobe/N-lobe beta-barrel" evidence="2">
    <location>
        <begin position="189"/>
        <end position="310"/>
    </location>
</feature>
<sequence>MAWARIAALWLTALCLAGCDLGVPTGAAPHPLAPPHPPAPPVGADPSAFTGFATLPSTGAVVLQGQGIAAPYVLDANGAVTVAAIPPSGAARLILDRGGGQTRAMTLETGGLRSVIDTRNGGQMLRQGGMVRAADASGTSLALLADEGANGYGYQTHGVWVTGYGTGSGQVAVASVGALSPADAARAVLPLGGTASYAGQSTGVARDGAGTPYFTRSTVTVSTDFRSLGLTSSGTLATNANSLAEAPMPQLDFVASAQVAGSGFSGTVAGAGMTGALNGAFYGGMAEELGGVFSASGAGMAYAGAFGARR</sequence>
<dbReference type="AlphaFoldDB" id="A0A844W121"/>
<dbReference type="RefSeq" id="WP_160382046.1">
    <property type="nucleotide sequence ID" value="NZ_WNXQ01000003.1"/>
</dbReference>
<comment type="caution">
    <text evidence="3">The sequence shown here is derived from an EMBL/GenBank/DDBJ whole genome shotgun (WGS) entry which is preliminary data.</text>
</comment>
<dbReference type="Proteomes" id="UP000443843">
    <property type="component" value="Unassembled WGS sequence"/>
</dbReference>
<feature type="signal peptide" evidence="1">
    <location>
        <begin position="1"/>
        <end position="17"/>
    </location>
</feature>
<evidence type="ECO:0000313" key="4">
    <source>
        <dbReference type="Proteomes" id="UP000443843"/>
    </source>
</evidence>
<dbReference type="SUPFAM" id="SSF56925">
    <property type="entry name" value="OMPA-like"/>
    <property type="match status" value="1"/>
</dbReference>
<proteinExistence type="predicted"/>
<dbReference type="Pfam" id="PF01298">
    <property type="entry name" value="TbpB_B_D"/>
    <property type="match status" value="1"/>
</dbReference>
<dbReference type="InterPro" id="IPR001677">
    <property type="entry name" value="TbpB_B_D"/>
</dbReference>
<organism evidence="3 4">
    <name type="scientific">Pseudooceanicola pacificus</name>
    <dbReference type="NCBI Taxonomy" id="2676438"/>
    <lineage>
        <taxon>Bacteria</taxon>
        <taxon>Pseudomonadati</taxon>
        <taxon>Pseudomonadota</taxon>
        <taxon>Alphaproteobacteria</taxon>
        <taxon>Rhodobacterales</taxon>
        <taxon>Paracoccaceae</taxon>
        <taxon>Pseudooceanicola</taxon>
    </lineage>
</organism>
<evidence type="ECO:0000256" key="1">
    <source>
        <dbReference type="SAM" id="SignalP"/>
    </source>
</evidence>
<keyword evidence="4" id="KW-1185">Reference proteome</keyword>
<gene>
    <name evidence="3" type="ORF">GLS40_07105</name>
</gene>
<protein>
    <recommendedName>
        <fullName evidence="2">Transferrin-binding protein B C-lobe/N-lobe beta-barrel domain-containing protein</fullName>
    </recommendedName>
</protein>
<dbReference type="EMBL" id="WNXQ01000003">
    <property type="protein sequence ID" value="MWB77786.1"/>
    <property type="molecule type" value="Genomic_DNA"/>
</dbReference>
<reference evidence="3 4" key="1">
    <citation type="submission" date="2019-11" db="EMBL/GenBank/DDBJ databases">
        <title>Pseudooceanicola pacifica sp. nov., isolated from deep-sea sediment of the Pacific Ocean.</title>
        <authorList>
            <person name="Lyu L."/>
        </authorList>
    </citation>
    <scope>NUCLEOTIDE SEQUENCE [LARGE SCALE GENOMIC DNA]</scope>
    <source>
        <strain evidence="3 4">216_PA32_1</strain>
    </source>
</reference>
<evidence type="ECO:0000259" key="2">
    <source>
        <dbReference type="Pfam" id="PF01298"/>
    </source>
</evidence>
<dbReference type="Gene3D" id="2.40.160.90">
    <property type="match status" value="1"/>
</dbReference>
<dbReference type="InterPro" id="IPR011250">
    <property type="entry name" value="OMP/PagP_B-barrel"/>
</dbReference>
<feature type="chain" id="PRO_5032749398" description="Transferrin-binding protein B C-lobe/N-lobe beta-barrel domain-containing protein" evidence="1">
    <location>
        <begin position="18"/>
        <end position="310"/>
    </location>
</feature>